<dbReference type="Gene3D" id="1.20.1280.50">
    <property type="match status" value="1"/>
</dbReference>
<dbReference type="EMBL" id="JANVFT010000010">
    <property type="protein sequence ID" value="KAJ4499571.1"/>
    <property type="molecule type" value="Genomic_DNA"/>
</dbReference>
<dbReference type="CDD" id="cd09917">
    <property type="entry name" value="F-box_SF"/>
    <property type="match status" value="1"/>
</dbReference>
<feature type="region of interest" description="Disordered" evidence="1">
    <location>
        <begin position="421"/>
        <end position="476"/>
    </location>
</feature>
<dbReference type="InterPro" id="IPR001810">
    <property type="entry name" value="F-box_dom"/>
</dbReference>
<dbReference type="Proteomes" id="UP001150217">
    <property type="component" value="Unassembled WGS sequence"/>
</dbReference>
<dbReference type="Pfam" id="PF12937">
    <property type="entry name" value="F-box-like"/>
    <property type="match status" value="1"/>
</dbReference>
<feature type="domain" description="F-box" evidence="2">
    <location>
        <begin position="12"/>
        <end position="66"/>
    </location>
</feature>
<evidence type="ECO:0000313" key="3">
    <source>
        <dbReference type="EMBL" id="KAJ4499571.1"/>
    </source>
</evidence>
<feature type="compositionally biased region" description="Acidic residues" evidence="1">
    <location>
        <begin position="467"/>
        <end position="476"/>
    </location>
</feature>
<organism evidence="3 4">
    <name type="scientific">Lentinula lateritia</name>
    <dbReference type="NCBI Taxonomy" id="40482"/>
    <lineage>
        <taxon>Eukaryota</taxon>
        <taxon>Fungi</taxon>
        <taxon>Dikarya</taxon>
        <taxon>Basidiomycota</taxon>
        <taxon>Agaricomycotina</taxon>
        <taxon>Agaricomycetes</taxon>
        <taxon>Agaricomycetidae</taxon>
        <taxon>Agaricales</taxon>
        <taxon>Marasmiineae</taxon>
        <taxon>Omphalotaceae</taxon>
        <taxon>Lentinula</taxon>
    </lineage>
</organism>
<evidence type="ECO:0000256" key="1">
    <source>
        <dbReference type="SAM" id="MobiDB-lite"/>
    </source>
</evidence>
<feature type="compositionally biased region" description="Acidic residues" evidence="1">
    <location>
        <begin position="423"/>
        <end position="460"/>
    </location>
</feature>
<name>A0ABQ8VUA3_9AGAR</name>
<gene>
    <name evidence="3" type="ORF">C8R41DRAFT_28501</name>
</gene>
<protein>
    <recommendedName>
        <fullName evidence="2">F-box domain-containing protein</fullName>
    </recommendedName>
</protein>
<evidence type="ECO:0000313" key="4">
    <source>
        <dbReference type="Proteomes" id="UP001150217"/>
    </source>
</evidence>
<reference evidence="3" key="1">
    <citation type="submission" date="2022-08" db="EMBL/GenBank/DDBJ databases">
        <title>A Global Phylogenomic Analysis of the Shiitake Genus Lentinula.</title>
        <authorList>
            <consortium name="DOE Joint Genome Institute"/>
            <person name="Sierra-Patev S."/>
            <person name="Min B."/>
            <person name="Naranjo-Ortiz M."/>
            <person name="Looney B."/>
            <person name="Konkel Z."/>
            <person name="Slot J.C."/>
            <person name="Sakamoto Y."/>
            <person name="Steenwyk J.L."/>
            <person name="Rokas A."/>
            <person name="Carro J."/>
            <person name="Camarero S."/>
            <person name="Ferreira P."/>
            <person name="Molpeceres G."/>
            <person name="Ruiz-Duenas F.J."/>
            <person name="Serrano A."/>
            <person name="Henrissat B."/>
            <person name="Drula E."/>
            <person name="Hughes K.W."/>
            <person name="Mata J.L."/>
            <person name="Ishikawa N.K."/>
            <person name="Vargas-Isla R."/>
            <person name="Ushijima S."/>
            <person name="Smith C.A."/>
            <person name="Ahrendt S."/>
            <person name="Andreopoulos W."/>
            <person name="He G."/>
            <person name="Labutti K."/>
            <person name="Lipzen A."/>
            <person name="Ng V."/>
            <person name="Riley R."/>
            <person name="Sandor L."/>
            <person name="Barry K."/>
            <person name="Martinez A.T."/>
            <person name="Xiao Y."/>
            <person name="Gibbons J.G."/>
            <person name="Terashima K."/>
            <person name="Grigoriev I.V."/>
            <person name="Hibbett D.S."/>
        </authorList>
    </citation>
    <scope>NUCLEOTIDE SEQUENCE</scope>
    <source>
        <strain evidence="3">RHP3577 ss4</strain>
    </source>
</reference>
<evidence type="ECO:0000259" key="2">
    <source>
        <dbReference type="Pfam" id="PF12937"/>
    </source>
</evidence>
<proteinExistence type="predicted"/>
<sequence>MTSQQSTSNSFDILPNELIIGIFTLIRHESVFYMDPSDEWILSVVQLSSVSHRWRDLAITTPQLWCFFVLSTPNSIQLAPLFFERSKPLPIDLIISHLPSMDILPLLSPENSRIRSLDYRFISPDELNESLLVVSPATNLDTLKIRCDPRFNWACYSSQHVAVVKNAARLRSVVLKGICSRLSPPLVNLTHLEIHGFSPTFPEFRTLFDSNPALSTLCLPRFSPTEWLDEKHPPDPIDASSLRSFSVGLGMHWSHEIRMLTFLRMDNLEYLEIAGSLIGHITNYFSSANGFSRVQTLRLHNSVIDVVHAPEVPFWSALNAVTRVELIGVSRFSDLLAAKTETGDNKIYFPKLTNILCDNYESLRQMVEIICSRSAVGLSRVEVPSHFEFLLQQEVATKLNAANIELVFVNDKDATRTIVHYDSEDEDEDEEDEENLDFDELSWSDDDNYNVYDDYDDYDDHDGHDDSFEDFGLEGPDLDGWDESYIPIL</sequence>
<comment type="caution">
    <text evidence="3">The sequence shown here is derived from an EMBL/GenBank/DDBJ whole genome shotgun (WGS) entry which is preliminary data.</text>
</comment>
<accession>A0ABQ8VUA3</accession>
<keyword evidence="4" id="KW-1185">Reference proteome</keyword>
<dbReference type="SUPFAM" id="SSF52047">
    <property type="entry name" value="RNI-like"/>
    <property type="match status" value="1"/>
</dbReference>